<gene>
    <name evidence="7" type="ORF">BCR35DRAFT_311537</name>
</gene>
<dbReference type="GO" id="GO:0006281">
    <property type="term" value="P:DNA repair"/>
    <property type="evidence" value="ECO:0007669"/>
    <property type="project" value="UniProtKB-KW"/>
</dbReference>
<dbReference type="Proteomes" id="UP000193467">
    <property type="component" value="Unassembled WGS sequence"/>
</dbReference>
<sequence>MPAPVPVEILSATVTDVRPLASMLRALNFRPKAVMEIRDHGIKITVEEGRSIQAAAYLTSNSFASYSFTLEAPARASPTPSTDSQDMEDDAPHCIFGISLSTVLECLNIFGNATASGGGGGKEWPRRMSDQAELEKKDDGKVTSMRMSYSGEGEPLVLLLEESGIVTRCEITTYEPDTLMDLAFDDDTRVQKLIMKSEWLRDAFLELDPSSEKVAFMFSPAGNAPMPYNRYASSHRRRGGHGGDMDDDEDVEVPSIFRLEAIGTLGSTEMDYPNDKDVLETFECFQPTSNSYKFGHMQLTTKALVASTKVSIRTAEDGLLSFQFMIPVSGRVSKGAEAKVCFVEFLVSPLRASSRRVLQEAEQR</sequence>
<dbReference type="InParanoid" id="A0A1Y2BT53"/>
<reference evidence="7 8" key="1">
    <citation type="submission" date="2016-07" db="EMBL/GenBank/DDBJ databases">
        <title>Pervasive Adenine N6-methylation of Active Genes in Fungi.</title>
        <authorList>
            <consortium name="DOE Joint Genome Institute"/>
            <person name="Mondo S.J."/>
            <person name="Dannebaum R.O."/>
            <person name="Kuo R.C."/>
            <person name="Labutti K."/>
            <person name="Haridas S."/>
            <person name="Kuo A."/>
            <person name="Salamov A."/>
            <person name="Ahrendt S.R."/>
            <person name="Lipzen A."/>
            <person name="Sullivan W."/>
            <person name="Andreopoulos W.B."/>
            <person name="Clum A."/>
            <person name="Lindquist E."/>
            <person name="Daum C."/>
            <person name="Ramamoorthy G.K."/>
            <person name="Gryganskyi A."/>
            <person name="Culley D."/>
            <person name="Magnuson J.K."/>
            <person name="James T.Y."/>
            <person name="O'Malley M.A."/>
            <person name="Stajich J.E."/>
            <person name="Spatafora J.W."/>
            <person name="Visel A."/>
            <person name="Grigoriev I.V."/>
        </authorList>
    </citation>
    <scope>NUCLEOTIDE SEQUENCE [LARGE SCALE GENOMIC DNA]</scope>
    <source>
        <strain evidence="7 8">62-1032</strain>
    </source>
</reference>
<dbReference type="SUPFAM" id="SSF55979">
    <property type="entry name" value="DNA clamp"/>
    <property type="match status" value="1"/>
</dbReference>
<dbReference type="Pfam" id="PF02144">
    <property type="entry name" value="Rad1"/>
    <property type="match status" value="1"/>
</dbReference>
<proteinExistence type="inferred from homology"/>
<dbReference type="InterPro" id="IPR003021">
    <property type="entry name" value="Rad1_Rec1_Rad17"/>
</dbReference>
<dbReference type="FunCoup" id="A0A1Y2BT53">
    <property type="interactions" value="483"/>
</dbReference>
<evidence type="ECO:0000313" key="8">
    <source>
        <dbReference type="Proteomes" id="UP000193467"/>
    </source>
</evidence>
<dbReference type="GO" id="GO:0000077">
    <property type="term" value="P:DNA damage checkpoint signaling"/>
    <property type="evidence" value="ECO:0007669"/>
    <property type="project" value="InterPro"/>
</dbReference>
<protein>
    <submittedName>
        <fullName evidence="7">Rad1/Rec1/Rad17</fullName>
    </submittedName>
</protein>
<evidence type="ECO:0000256" key="1">
    <source>
        <dbReference type="ARBA" id="ARBA00004123"/>
    </source>
</evidence>
<organism evidence="7 8">
    <name type="scientific">Leucosporidium creatinivorum</name>
    <dbReference type="NCBI Taxonomy" id="106004"/>
    <lineage>
        <taxon>Eukaryota</taxon>
        <taxon>Fungi</taxon>
        <taxon>Dikarya</taxon>
        <taxon>Basidiomycota</taxon>
        <taxon>Pucciniomycotina</taxon>
        <taxon>Microbotryomycetes</taxon>
        <taxon>Leucosporidiales</taxon>
        <taxon>Leucosporidium</taxon>
    </lineage>
</organism>
<dbReference type="Gene3D" id="3.70.10.10">
    <property type="match status" value="1"/>
</dbReference>
<keyword evidence="3" id="KW-0227">DNA damage</keyword>
<dbReference type="PRINTS" id="PR01245">
    <property type="entry name" value="RAD1REC1"/>
</dbReference>
<dbReference type="STRING" id="106004.A0A1Y2BT53"/>
<dbReference type="OrthoDB" id="337581at2759"/>
<evidence type="ECO:0000256" key="3">
    <source>
        <dbReference type="ARBA" id="ARBA00022763"/>
    </source>
</evidence>
<keyword evidence="5" id="KW-0539">Nucleus</keyword>
<keyword evidence="4" id="KW-0234">DNA repair</keyword>
<keyword evidence="8" id="KW-1185">Reference proteome</keyword>
<dbReference type="InterPro" id="IPR046938">
    <property type="entry name" value="DNA_clamp_sf"/>
</dbReference>
<comment type="similarity">
    <text evidence="2">Belongs to the rad1 family.</text>
</comment>
<accession>A0A1Y2BT53</accession>
<dbReference type="EMBL" id="MCGR01000159">
    <property type="protein sequence ID" value="ORY37884.1"/>
    <property type="molecule type" value="Genomic_DNA"/>
</dbReference>
<feature type="region of interest" description="Disordered" evidence="6">
    <location>
        <begin position="117"/>
        <end position="140"/>
    </location>
</feature>
<dbReference type="PANTHER" id="PTHR10870">
    <property type="entry name" value="CELL CYCLE CHECKPOINT PROTEIN RAD1"/>
    <property type="match status" value="1"/>
</dbReference>
<name>A0A1Y2BT53_9BASI</name>
<comment type="caution">
    <text evidence="7">The sequence shown here is derived from an EMBL/GenBank/DDBJ whole genome shotgun (WGS) entry which is preliminary data.</text>
</comment>
<evidence type="ECO:0000256" key="6">
    <source>
        <dbReference type="SAM" id="MobiDB-lite"/>
    </source>
</evidence>
<evidence type="ECO:0000256" key="4">
    <source>
        <dbReference type="ARBA" id="ARBA00023204"/>
    </source>
</evidence>
<dbReference type="AlphaFoldDB" id="A0A1Y2BT53"/>
<evidence type="ECO:0000313" key="7">
    <source>
        <dbReference type="EMBL" id="ORY37884.1"/>
    </source>
</evidence>
<dbReference type="GO" id="GO:0030896">
    <property type="term" value="C:checkpoint clamp complex"/>
    <property type="evidence" value="ECO:0007669"/>
    <property type="project" value="TreeGrafter"/>
</dbReference>
<comment type="subcellular location">
    <subcellularLocation>
        <location evidence="1">Nucleus</location>
    </subcellularLocation>
</comment>
<evidence type="ECO:0000256" key="2">
    <source>
        <dbReference type="ARBA" id="ARBA00010991"/>
    </source>
</evidence>
<feature type="compositionally biased region" description="Basic and acidic residues" evidence="6">
    <location>
        <begin position="123"/>
        <end position="140"/>
    </location>
</feature>
<dbReference type="CDD" id="cd00577">
    <property type="entry name" value="PCNA"/>
    <property type="match status" value="1"/>
</dbReference>
<dbReference type="PANTHER" id="PTHR10870:SF0">
    <property type="entry name" value="CELL CYCLE CHECKPOINT PROTEIN RAD1"/>
    <property type="match status" value="1"/>
</dbReference>
<evidence type="ECO:0000256" key="5">
    <source>
        <dbReference type="ARBA" id="ARBA00023242"/>
    </source>
</evidence>